<dbReference type="STRING" id="320787.CA2015_4028"/>
<protein>
    <recommendedName>
        <fullName evidence="1">N-acetyltransferase domain-containing protein</fullName>
    </recommendedName>
</protein>
<dbReference type="RefSeq" id="WP_048643502.1">
    <property type="nucleotide sequence ID" value="NZ_CAXBGM010000013.1"/>
</dbReference>
<dbReference type="GO" id="GO:0016747">
    <property type="term" value="F:acyltransferase activity, transferring groups other than amino-acyl groups"/>
    <property type="evidence" value="ECO:0007669"/>
    <property type="project" value="InterPro"/>
</dbReference>
<dbReference type="SUPFAM" id="SSF55729">
    <property type="entry name" value="Acyl-CoA N-acyltransferases (Nat)"/>
    <property type="match status" value="1"/>
</dbReference>
<feature type="domain" description="N-acetyltransferase" evidence="1">
    <location>
        <begin position="112"/>
        <end position="242"/>
    </location>
</feature>
<dbReference type="InterPro" id="IPR016181">
    <property type="entry name" value="Acyl_CoA_acyltransferase"/>
</dbReference>
<evidence type="ECO:0000313" key="2">
    <source>
        <dbReference type="EMBL" id="AKP53388.1"/>
    </source>
</evidence>
<gene>
    <name evidence="2" type="ORF">CA2015_4028</name>
</gene>
<dbReference type="EMBL" id="CP012040">
    <property type="protein sequence ID" value="AKP53388.1"/>
    <property type="molecule type" value="Genomic_DNA"/>
</dbReference>
<dbReference type="Pfam" id="PF00583">
    <property type="entry name" value="Acetyltransf_1"/>
    <property type="match status" value="1"/>
</dbReference>
<dbReference type="Proteomes" id="UP000036520">
    <property type="component" value="Chromosome"/>
</dbReference>
<evidence type="ECO:0000313" key="3">
    <source>
        <dbReference type="Proteomes" id="UP000036520"/>
    </source>
</evidence>
<dbReference type="Gene3D" id="3.40.630.30">
    <property type="match status" value="1"/>
</dbReference>
<dbReference type="CDD" id="cd04301">
    <property type="entry name" value="NAT_SF"/>
    <property type="match status" value="1"/>
</dbReference>
<dbReference type="PROSITE" id="PS51186">
    <property type="entry name" value="GNAT"/>
    <property type="match status" value="1"/>
</dbReference>
<organism evidence="2 3">
    <name type="scientific">Cyclobacterium amurskyense</name>
    <dbReference type="NCBI Taxonomy" id="320787"/>
    <lineage>
        <taxon>Bacteria</taxon>
        <taxon>Pseudomonadati</taxon>
        <taxon>Bacteroidota</taxon>
        <taxon>Cytophagia</taxon>
        <taxon>Cytophagales</taxon>
        <taxon>Cyclobacteriaceae</taxon>
        <taxon>Cyclobacterium</taxon>
    </lineage>
</organism>
<keyword evidence="3" id="KW-1185">Reference proteome</keyword>
<name>A0A0H4PK73_9BACT</name>
<dbReference type="OrthoDB" id="1096234at2"/>
<dbReference type="AlphaFoldDB" id="A0A0H4PK73"/>
<dbReference type="InterPro" id="IPR000182">
    <property type="entry name" value="GNAT_dom"/>
</dbReference>
<dbReference type="KEGG" id="camu:CA2015_4028"/>
<evidence type="ECO:0000259" key="1">
    <source>
        <dbReference type="PROSITE" id="PS51186"/>
    </source>
</evidence>
<sequence>MDLNKANINNLIALWKTGGRLAGKYIEESGYHLSIAASGEWPNKLWFTKPIDTQTLMDIQLKWNLTKLSLPIWGGDVEMRESMLKSSGFQEKLTQIAMSVNLEDAPGNVDRVIVQKVTSKPMAEIWSQLFKDAFGYEISADIVNRTMVSIDYFIGKHNGAPVGIAVLFMDQQGLAGIHSMGVIPSQRRKGYAEELLIHMMNIGRMKGANYATLQASDMGKRLYLKTGFQQDFIIKTFIKPQN</sequence>
<proteinExistence type="predicted"/>
<reference evidence="2 3" key="1">
    <citation type="submission" date="2015-07" db="EMBL/GenBank/DDBJ databases">
        <authorList>
            <person name="Kim K.M."/>
        </authorList>
    </citation>
    <scope>NUCLEOTIDE SEQUENCE [LARGE SCALE GENOMIC DNA]</scope>
    <source>
        <strain evidence="2 3">KCTC 12363</strain>
    </source>
</reference>
<accession>A0A0H4PK73</accession>